<evidence type="ECO:0000313" key="9">
    <source>
        <dbReference type="EMBL" id="KIC96218.1"/>
    </source>
</evidence>
<dbReference type="Proteomes" id="UP000031408">
    <property type="component" value="Unassembled WGS sequence"/>
</dbReference>
<dbReference type="AlphaFoldDB" id="A0A0C1LLK0"/>
<evidence type="ECO:0000256" key="6">
    <source>
        <dbReference type="SAM" id="SignalP"/>
    </source>
</evidence>
<dbReference type="RefSeq" id="WP_039135962.1">
    <property type="nucleotide sequence ID" value="NZ_JSVC01000001.1"/>
</dbReference>
<dbReference type="Pfam" id="PF14322">
    <property type="entry name" value="SusD-like_3"/>
    <property type="match status" value="1"/>
</dbReference>
<gene>
    <name evidence="9" type="ORF">OI18_00115</name>
</gene>
<evidence type="ECO:0000259" key="7">
    <source>
        <dbReference type="Pfam" id="PF07980"/>
    </source>
</evidence>
<evidence type="ECO:0000256" key="5">
    <source>
        <dbReference type="ARBA" id="ARBA00023237"/>
    </source>
</evidence>
<name>A0A0C1LLK0_9BACT</name>
<evidence type="ECO:0000313" key="10">
    <source>
        <dbReference type="Proteomes" id="UP000031408"/>
    </source>
</evidence>
<sequence length="624" mass="71581">MKKNKITILCLLVFLISSCTKYLDQVPAEKLDEPTLFKSKDDVVKVLTQIYSANPDPLDFFGGNLGMCGDEGDFIWSSYDPYRLDMGNYSQTFQVYEKWTEWYKQVRTALYFLGRIDECKDEKLSEQERNWWKGEAEFLLAYYNFLLLRQYGPVPIMTKIYSGPELTEAIAAGIPRPDYNRAVAYIDSLCESAAGKLDITFSYADRVGRANATAAKFLRARLWLYAASPLYNGLTNPATGRQYSELMIHGSDGQDLLNASVDVEKWAKARQAAKEAIEIAATGNYGLMAEPVIGLDAYKRLFTYPRGGEPSRECIFYAQSPSPWEFNQHALPLSWGGYSGICPTLEHANEYFTAKGLLPEDDADWVNATGFYEYSWNDKNISIYNRFRKRDPRFYSNILFPGQYSYAMLTGSNESTGSRWANNSDDNKNWFRSWNDGQDGYANKRGRDYTITGMLTIKWLPRTATSNSLGDNAIPIFRYTELLLNYMEAAFEDDVAKGIDPLGDGDMFFAWDQVRSRVGLPGVKAAYAAAGIPLTVNKLRELIHRERRVELAFEGHRYFDNRRWLDAEREGGPKHGFDIQKSGEEFWNENYVFETRLFNMKNYFLPIPQSEIDKNRQLTQNPMW</sequence>
<comment type="subcellular location">
    <subcellularLocation>
        <location evidence="1">Cell outer membrane</location>
    </subcellularLocation>
</comment>
<evidence type="ECO:0008006" key="11">
    <source>
        <dbReference type="Google" id="ProtNLM"/>
    </source>
</evidence>
<evidence type="ECO:0000256" key="3">
    <source>
        <dbReference type="ARBA" id="ARBA00022729"/>
    </source>
</evidence>
<dbReference type="GO" id="GO:0009279">
    <property type="term" value="C:cell outer membrane"/>
    <property type="evidence" value="ECO:0007669"/>
    <property type="project" value="UniProtKB-SubCell"/>
</dbReference>
<reference evidence="9 10" key="1">
    <citation type="submission" date="2014-11" db="EMBL/GenBank/DDBJ databases">
        <title>Genome sequence of Flavihumibacter solisilvae 3-3.</title>
        <authorList>
            <person name="Zhou G."/>
            <person name="Li M."/>
            <person name="Wang G."/>
        </authorList>
    </citation>
    <scope>NUCLEOTIDE SEQUENCE [LARGE SCALE GENOMIC DNA]</scope>
    <source>
        <strain evidence="9 10">3-3</strain>
    </source>
</reference>
<keyword evidence="3 6" id="KW-0732">Signal</keyword>
<evidence type="ECO:0000256" key="2">
    <source>
        <dbReference type="ARBA" id="ARBA00006275"/>
    </source>
</evidence>
<evidence type="ECO:0000259" key="8">
    <source>
        <dbReference type="Pfam" id="PF14322"/>
    </source>
</evidence>
<dbReference type="Pfam" id="PF07980">
    <property type="entry name" value="SusD_RagB"/>
    <property type="match status" value="1"/>
</dbReference>
<comment type="caution">
    <text evidence="9">The sequence shown here is derived from an EMBL/GenBank/DDBJ whole genome shotgun (WGS) entry which is preliminary data.</text>
</comment>
<dbReference type="InterPro" id="IPR033985">
    <property type="entry name" value="SusD-like_N"/>
</dbReference>
<organism evidence="9 10">
    <name type="scientific">Flavihumibacter solisilvae</name>
    <dbReference type="NCBI Taxonomy" id="1349421"/>
    <lineage>
        <taxon>Bacteria</taxon>
        <taxon>Pseudomonadati</taxon>
        <taxon>Bacteroidota</taxon>
        <taxon>Chitinophagia</taxon>
        <taxon>Chitinophagales</taxon>
        <taxon>Chitinophagaceae</taxon>
        <taxon>Flavihumibacter</taxon>
    </lineage>
</organism>
<dbReference type="Gene3D" id="1.25.40.390">
    <property type="match status" value="1"/>
</dbReference>
<evidence type="ECO:0000256" key="1">
    <source>
        <dbReference type="ARBA" id="ARBA00004442"/>
    </source>
</evidence>
<dbReference type="STRING" id="1349421.OI18_00115"/>
<feature type="domain" description="SusD-like N-terminal" evidence="8">
    <location>
        <begin position="21"/>
        <end position="161"/>
    </location>
</feature>
<keyword evidence="4" id="KW-0472">Membrane</keyword>
<feature type="chain" id="PRO_5002135005" description="Starch-binding protein" evidence="6">
    <location>
        <begin position="23"/>
        <end position="624"/>
    </location>
</feature>
<dbReference type="SUPFAM" id="SSF48452">
    <property type="entry name" value="TPR-like"/>
    <property type="match status" value="1"/>
</dbReference>
<protein>
    <recommendedName>
        <fullName evidence="11">Starch-binding protein</fullName>
    </recommendedName>
</protein>
<feature type="domain" description="RagB/SusD" evidence="7">
    <location>
        <begin position="328"/>
        <end position="624"/>
    </location>
</feature>
<dbReference type="OrthoDB" id="608091at2"/>
<dbReference type="InterPro" id="IPR012944">
    <property type="entry name" value="SusD_RagB_dom"/>
</dbReference>
<dbReference type="PROSITE" id="PS51257">
    <property type="entry name" value="PROKAR_LIPOPROTEIN"/>
    <property type="match status" value="1"/>
</dbReference>
<evidence type="ECO:0000256" key="4">
    <source>
        <dbReference type="ARBA" id="ARBA00023136"/>
    </source>
</evidence>
<feature type="signal peptide" evidence="6">
    <location>
        <begin position="1"/>
        <end position="22"/>
    </location>
</feature>
<proteinExistence type="inferred from homology"/>
<keyword evidence="5" id="KW-0998">Cell outer membrane</keyword>
<comment type="similarity">
    <text evidence="2">Belongs to the SusD family.</text>
</comment>
<dbReference type="InterPro" id="IPR011990">
    <property type="entry name" value="TPR-like_helical_dom_sf"/>
</dbReference>
<accession>A0A0C1LLK0</accession>
<keyword evidence="10" id="KW-1185">Reference proteome</keyword>
<dbReference type="EMBL" id="JSVC01000001">
    <property type="protein sequence ID" value="KIC96218.1"/>
    <property type="molecule type" value="Genomic_DNA"/>
</dbReference>